<protein>
    <submittedName>
        <fullName evidence="2">Uncharacterized protein</fullName>
    </submittedName>
</protein>
<proteinExistence type="predicted"/>
<evidence type="ECO:0000313" key="2">
    <source>
        <dbReference type="EMBL" id="PYH94372.1"/>
    </source>
</evidence>
<sequence>MESHTPPIIGLAQTTLSKGAVEKCTVPCPALQMSLGGTAAIRNSSGEAERPPQALPKAGGDQLPDGDTAATGSEISATGSDRSRKNSSARQIKNNLNLILDQIQI</sequence>
<reference evidence="2 3" key="1">
    <citation type="submission" date="2018-02" db="EMBL/GenBank/DDBJ databases">
        <title>The genomes of Aspergillus section Nigri reveals drivers in fungal speciation.</title>
        <authorList>
            <consortium name="DOE Joint Genome Institute"/>
            <person name="Vesth T.C."/>
            <person name="Nybo J."/>
            <person name="Theobald S."/>
            <person name="Brandl J."/>
            <person name="Frisvad J.C."/>
            <person name="Nielsen K.F."/>
            <person name="Lyhne E.K."/>
            <person name="Kogle M.E."/>
            <person name="Kuo A."/>
            <person name="Riley R."/>
            <person name="Clum A."/>
            <person name="Nolan M."/>
            <person name="Lipzen A."/>
            <person name="Salamov A."/>
            <person name="Henrissat B."/>
            <person name="Wiebenga A."/>
            <person name="De vries R.P."/>
            <person name="Grigoriev I.V."/>
            <person name="Mortensen U.H."/>
            <person name="Andersen M.R."/>
            <person name="Baker S.E."/>
        </authorList>
    </citation>
    <scope>NUCLEOTIDE SEQUENCE [LARGE SCALE GENOMIC DNA]</scope>
    <source>
        <strain evidence="2 3">CBS 707.79</strain>
    </source>
</reference>
<evidence type="ECO:0000313" key="3">
    <source>
        <dbReference type="Proteomes" id="UP000247810"/>
    </source>
</evidence>
<dbReference type="Proteomes" id="UP000247810">
    <property type="component" value="Unassembled WGS sequence"/>
</dbReference>
<name>A0A319ETF8_9EURO</name>
<organism evidence="2 3">
    <name type="scientific">Aspergillus ellipticus CBS 707.79</name>
    <dbReference type="NCBI Taxonomy" id="1448320"/>
    <lineage>
        <taxon>Eukaryota</taxon>
        <taxon>Fungi</taxon>
        <taxon>Dikarya</taxon>
        <taxon>Ascomycota</taxon>
        <taxon>Pezizomycotina</taxon>
        <taxon>Eurotiomycetes</taxon>
        <taxon>Eurotiomycetidae</taxon>
        <taxon>Eurotiales</taxon>
        <taxon>Aspergillaceae</taxon>
        <taxon>Aspergillus</taxon>
        <taxon>Aspergillus subgen. Circumdati</taxon>
    </lineage>
</organism>
<dbReference type="VEuPathDB" id="FungiDB:BO71DRAFT_409440"/>
<feature type="compositionally biased region" description="Polar residues" evidence="1">
    <location>
        <begin position="70"/>
        <end position="89"/>
    </location>
</feature>
<accession>A0A319ETF8</accession>
<gene>
    <name evidence="2" type="ORF">BO71DRAFT_409440</name>
</gene>
<keyword evidence="3" id="KW-1185">Reference proteome</keyword>
<dbReference type="EMBL" id="KZ825873">
    <property type="protein sequence ID" value="PYH94372.1"/>
    <property type="molecule type" value="Genomic_DNA"/>
</dbReference>
<dbReference type="AlphaFoldDB" id="A0A319ETF8"/>
<evidence type="ECO:0000256" key="1">
    <source>
        <dbReference type="SAM" id="MobiDB-lite"/>
    </source>
</evidence>
<feature type="region of interest" description="Disordered" evidence="1">
    <location>
        <begin position="41"/>
        <end position="89"/>
    </location>
</feature>